<evidence type="ECO:0000313" key="1">
    <source>
        <dbReference type="EMBL" id="CAG7824689.1"/>
    </source>
</evidence>
<keyword evidence="2" id="KW-1185">Reference proteome</keyword>
<gene>
    <name evidence="1" type="ORF">AFUS01_LOCUS34834</name>
</gene>
<dbReference type="AlphaFoldDB" id="A0A8J2LKA7"/>
<name>A0A8J2LKA7_9HEXA</name>
<protein>
    <submittedName>
        <fullName evidence="1">Uncharacterized protein</fullName>
    </submittedName>
</protein>
<dbReference type="Proteomes" id="UP000708208">
    <property type="component" value="Unassembled WGS sequence"/>
</dbReference>
<dbReference type="EMBL" id="CAJVCH010533627">
    <property type="protein sequence ID" value="CAG7824689.1"/>
    <property type="molecule type" value="Genomic_DNA"/>
</dbReference>
<evidence type="ECO:0000313" key="2">
    <source>
        <dbReference type="Proteomes" id="UP000708208"/>
    </source>
</evidence>
<comment type="caution">
    <text evidence="1">The sequence shown here is derived from an EMBL/GenBank/DDBJ whole genome shotgun (WGS) entry which is preliminary data.</text>
</comment>
<organism evidence="1 2">
    <name type="scientific">Allacma fusca</name>
    <dbReference type="NCBI Taxonomy" id="39272"/>
    <lineage>
        <taxon>Eukaryota</taxon>
        <taxon>Metazoa</taxon>
        <taxon>Ecdysozoa</taxon>
        <taxon>Arthropoda</taxon>
        <taxon>Hexapoda</taxon>
        <taxon>Collembola</taxon>
        <taxon>Symphypleona</taxon>
        <taxon>Sminthuridae</taxon>
        <taxon>Allacma</taxon>
    </lineage>
</organism>
<sequence>MAICSFYHPLNIPFHVATFDHIFANRYIHSIFPTCTQRMLVSTQQGFTTRNQSGCFSFLEGLHIKNVQKKFHPNLNFECKEILF</sequence>
<reference evidence="1" key="1">
    <citation type="submission" date="2021-06" db="EMBL/GenBank/DDBJ databases">
        <authorList>
            <person name="Hodson N. C."/>
            <person name="Mongue J. A."/>
            <person name="Jaron S. K."/>
        </authorList>
    </citation>
    <scope>NUCLEOTIDE SEQUENCE</scope>
</reference>
<accession>A0A8J2LKA7</accession>
<proteinExistence type="predicted"/>
<feature type="non-terminal residue" evidence="1">
    <location>
        <position position="1"/>
    </location>
</feature>